<dbReference type="PANTHER" id="PTHR43179:SF12">
    <property type="entry name" value="GALACTOFURANOSYLTRANSFERASE GLFT2"/>
    <property type="match status" value="1"/>
</dbReference>
<proteinExistence type="inferred from homology"/>
<dbReference type="InterPro" id="IPR045699">
    <property type="entry name" value="GlfT2_C"/>
</dbReference>
<dbReference type="EMBL" id="JACHLZ010000001">
    <property type="protein sequence ID" value="MBB5830385.1"/>
    <property type="molecule type" value="Genomic_DNA"/>
</dbReference>
<evidence type="ECO:0000256" key="3">
    <source>
        <dbReference type="ARBA" id="ARBA00022676"/>
    </source>
</evidence>
<organism evidence="6 7">
    <name type="scientific">Brachybacterium aquaticum</name>
    <dbReference type="NCBI Taxonomy" id="1432564"/>
    <lineage>
        <taxon>Bacteria</taxon>
        <taxon>Bacillati</taxon>
        <taxon>Actinomycetota</taxon>
        <taxon>Actinomycetes</taxon>
        <taxon>Micrococcales</taxon>
        <taxon>Dermabacteraceae</taxon>
        <taxon>Brachybacterium</taxon>
    </lineage>
</organism>
<feature type="domain" description="Galactofuranosyltransferase-2 C-terminal" evidence="5">
    <location>
        <begin position="448"/>
        <end position="538"/>
    </location>
</feature>
<evidence type="ECO:0000313" key="7">
    <source>
        <dbReference type="Proteomes" id="UP000588158"/>
    </source>
</evidence>
<evidence type="ECO:0000313" key="6">
    <source>
        <dbReference type="EMBL" id="MBB5830385.1"/>
    </source>
</evidence>
<dbReference type="Proteomes" id="UP000588158">
    <property type="component" value="Unassembled WGS sequence"/>
</dbReference>
<sequence>MATLKPLALQHIADASRATLWEQTFSAAVWRPVIGERAVVLEAEGEDITLVGARAGRRRELGAVRNGRRTLQRAELAEDWLWLEGRIRSATWRLETALDLPPVTAVIPTYRREDDALAQAERFLEMEVVTEVLVVDQGGTLAQDPRLRRLLAHEERLRLVTQPNLGGSGGYARGMLEAGRNPGAAVLFSDDDAVISGESLRRMLAFQTLAPRPTILGAPLFSSKKPQRLLAHSETVDTRTFNWRPTGLESGPMNLRGTTPVDWGALAPSTPATYTGWWGTLFPPGTAADLGLPLPLFLKWDDAEYGLRATARGYDHAVLPGTAVHHPPWNAHITQMSWPARLLHRNRLAVAAGSGAGRGVIVSSFAHQCKHVLAGHLLTAELWEAGIDEFRAGPDAWLGDDQNRARSEGERIVEAWHHECDFPSPVAPTHTSPRPLPIALGHALLRLSTPDRAPRVTLRVPSKKVRWTTTMGADAVQITRGGTPLEAYRVRGSHMRRALARSIASHLDLALRWGALRRRYRRALPQHTTVEAWTALFADAAPGTPTGRD</sequence>
<keyword evidence="3 6" id="KW-0328">Glycosyltransferase</keyword>
<dbReference type="RefSeq" id="WP_184324010.1">
    <property type="nucleotide sequence ID" value="NZ_JACHLZ010000001.1"/>
</dbReference>
<dbReference type="PANTHER" id="PTHR43179">
    <property type="entry name" value="RHAMNOSYLTRANSFERASE WBBL"/>
    <property type="match status" value="1"/>
</dbReference>
<protein>
    <submittedName>
        <fullName evidence="6">Galactofuranosylgalactofuranosylrhamnosyl-N-acetylglucosaminyl-diphospho-decaprenol beta-1,5/1,6-galactofuranosyltransferase</fullName>
        <ecNumber evidence="6">2.4.1.288</ecNumber>
    </submittedName>
</protein>
<dbReference type="Pfam" id="PF19320">
    <property type="entry name" value="GlfT2_domain3"/>
    <property type="match status" value="1"/>
</dbReference>
<evidence type="ECO:0000256" key="4">
    <source>
        <dbReference type="ARBA" id="ARBA00022679"/>
    </source>
</evidence>
<evidence type="ECO:0000259" key="5">
    <source>
        <dbReference type="Pfam" id="PF19320"/>
    </source>
</evidence>
<dbReference type="InterPro" id="IPR029044">
    <property type="entry name" value="Nucleotide-diphossugar_trans"/>
</dbReference>
<evidence type="ECO:0000256" key="1">
    <source>
        <dbReference type="ARBA" id="ARBA00004776"/>
    </source>
</evidence>
<dbReference type="AlphaFoldDB" id="A0A841AAJ2"/>
<reference evidence="6 7" key="1">
    <citation type="submission" date="2020-08" db="EMBL/GenBank/DDBJ databases">
        <title>Sequencing the genomes of 1000 actinobacteria strains.</title>
        <authorList>
            <person name="Klenk H.-P."/>
        </authorList>
    </citation>
    <scope>NUCLEOTIDE SEQUENCE [LARGE SCALE GENOMIC DNA]</scope>
    <source>
        <strain evidence="6 7">DSM 28796</strain>
    </source>
</reference>
<keyword evidence="4 6" id="KW-0808">Transferase</keyword>
<dbReference type="SUPFAM" id="SSF53448">
    <property type="entry name" value="Nucleotide-diphospho-sugar transferases"/>
    <property type="match status" value="1"/>
</dbReference>
<accession>A0A841AAJ2</accession>
<gene>
    <name evidence="6" type="ORF">HNR70_000198</name>
</gene>
<dbReference type="Pfam" id="PF13641">
    <property type="entry name" value="Glyco_tranf_2_3"/>
    <property type="match status" value="1"/>
</dbReference>
<keyword evidence="7" id="KW-1185">Reference proteome</keyword>
<evidence type="ECO:0000256" key="2">
    <source>
        <dbReference type="ARBA" id="ARBA00006739"/>
    </source>
</evidence>
<comment type="pathway">
    <text evidence="1">Cell wall biogenesis; cell wall polysaccharide biosynthesis.</text>
</comment>
<comment type="similarity">
    <text evidence="2">Belongs to the glycosyltransferase 2 family.</text>
</comment>
<dbReference type="GO" id="GO:0016757">
    <property type="term" value="F:glycosyltransferase activity"/>
    <property type="evidence" value="ECO:0007669"/>
    <property type="project" value="UniProtKB-KW"/>
</dbReference>
<dbReference type="EC" id="2.4.1.288" evidence="6"/>
<comment type="caution">
    <text evidence="6">The sequence shown here is derived from an EMBL/GenBank/DDBJ whole genome shotgun (WGS) entry which is preliminary data.</text>
</comment>
<name>A0A841AAJ2_9MICO</name>
<dbReference type="Gene3D" id="3.90.550.60">
    <property type="match status" value="1"/>
</dbReference>